<feature type="transmembrane region" description="Helical" evidence="2">
    <location>
        <begin position="140"/>
        <end position="157"/>
    </location>
</feature>
<name>A0A917T8Z1_9ACTN</name>
<evidence type="ECO:0000259" key="3">
    <source>
        <dbReference type="SMART" id="SM00460"/>
    </source>
</evidence>
<dbReference type="InterPro" id="IPR038765">
    <property type="entry name" value="Papain-like_cys_pep_sf"/>
</dbReference>
<feature type="transmembrane region" description="Helical" evidence="2">
    <location>
        <begin position="31"/>
        <end position="49"/>
    </location>
</feature>
<dbReference type="Gene3D" id="3.10.620.30">
    <property type="match status" value="1"/>
</dbReference>
<gene>
    <name evidence="4" type="ORF">GCM10007977_013690</name>
</gene>
<keyword evidence="5" id="KW-1185">Reference proteome</keyword>
<keyword evidence="2" id="KW-1133">Transmembrane helix</keyword>
<reference evidence="4" key="2">
    <citation type="submission" date="2020-09" db="EMBL/GenBank/DDBJ databases">
        <authorList>
            <person name="Sun Q."/>
            <person name="Ohkuma M."/>
        </authorList>
    </citation>
    <scope>NUCLEOTIDE SEQUENCE</scope>
    <source>
        <strain evidence="4">JCM 19831</strain>
    </source>
</reference>
<proteinExistence type="predicted"/>
<protein>
    <recommendedName>
        <fullName evidence="3">Transglutaminase-like domain-containing protein</fullName>
    </recommendedName>
</protein>
<dbReference type="InterPro" id="IPR021878">
    <property type="entry name" value="TgpA_N"/>
</dbReference>
<feature type="transmembrane region" description="Helical" evidence="2">
    <location>
        <begin position="115"/>
        <end position="133"/>
    </location>
</feature>
<dbReference type="InterPro" id="IPR002931">
    <property type="entry name" value="Transglutaminase-like"/>
</dbReference>
<organism evidence="4 5">
    <name type="scientific">Dactylosporangium sucinum</name>
    <dbReference type="NCBI Taxonomy" id="1424081"/>
    <lineage>
        <taxon>Bacteria</taxon>
        <taxon>Bacillati</taxon>
        <taxon>Actinomycetota</taxon>
        <taxon>Actinomycetes</taxon>
        <taxon>Micromonosporales</taxon>
        <taxon>Micromonosporaceae</taxon>
        <taxon>Dactylosporangium</taxon>
    </lineage>
</organism>
<evidence type="ECO:0000256" key="1">
    <source>
        <dbReference type="SAM" id="MobiDB-lite"/>
    </source>
</evidence>
<evidence type="ECO:0000313" key="4">
    <source>
        <dbReference type="EMBL" id="GGM13906.1"/>
    </source>
</evidence>
<dbReference type="PANTHER" id="PTHR42736">
    <property type="entry name" value="PROTEIN-GLUTAMINE GAMMA-GLUTAMYLTRANSFERASE"/>
    <property type="match status" value="1"/>
</dbReference>
<keyword evidence="2" id="KW-0812">Transmembrane</keyword>
<feature type="transmembrane region" description="Helical" evidence="2">
    <location>
        <begin position="204"/>
        <end position="224"/>
    </location>
</feature>
<feature type="region of interest" description="Disordered" evidence="1">
    <location>
        <begin position="531"/>
        <end position="579"/>
    </location>
</feature>
<feature type="transmembrane region" description="Helical" evidence="2">
    <location>
        <begin position="585"/>
        <end position="608"/>
    </location>
</feature>
<dbReference type="AlphaFoldDB" id="A0A917T8Z1"/>
<dbReference type="EMBL" id="BMPI01000005">
    <property type="protein sequence ID" value="GGM13906.1"/>
    <property type="molecule type" value="Genomic_DNA"/>
</dbReference>
<sequence length="756" mass="79737">MVRRLFVPVALAGMLVLSAFALAPIYNGTLLPVLMAAAAAGSVLVGTGVRRLPAWTAAPASVLGLAVLTFVAVRVSAAAGQVPGSVPDIAREALRNSIPRLLTALIPIEPQPDTVVLPVIATWLAGLAATELGVRYGRVLLSYLPPTLLFGGALYLVGPDTTAARATTWVPLAYAAFAALGLIASGREPQPGELTADQRRTIRLRVGAGAAAGLAIIVVLSQFLGPAVAEQGSSTPVDPRNYVTPPQLDSLDENPLVRLSGWNLNKDQHLFDAVVTPEAQPLIRLAVLTDYDGVTWRIDSVYRNAGRVLGRPEGTGPEVTQRITIDELDGRLLPGVATPQRVDGVRVAFDAETGTIAYAEPLHKGLTYTVTSRRDPRPDDNALFVAEVPAPEEAGDLVALPGKVPDSISQLSSHLGEGVSNPYQRAFAIQQWLEEHYRLVADAPSGHAYPNVEYFLFGPKQAGGQKGTSEQFTAAFAVLARLAGLPTRVVVGFQTRKDDPAVRGGDAIAWPEILFKGVGWVAFDPLPKSDTVQRPVEDDFKPKAPPSPPPPQSVPPVSVSASPPASRSGSAQAAAPPAGSGTATLVAAASSAAVVVLVLAFFASVPLVHRARRRRRLEQGPPAQRIDAAWSEVLAGLRLAGRPAPAHLTAREVAQYASTAAIRHAHAGAPRLRSAVPPVDDLAALVNAVAFAGPTLAATSDSAAGSRGASAVSEPQARLAADQAVAYVAALRAQRPWWRRLLWTFDPRPLRWHRRR</sequence>
<reference evidence="4" key="1">
    <citation type="journal article" date="2014" name="Int. J. Syst. Evol. Microbiol.">
        <title>Complete genome sequence of Corynebacterium casei LMG S-19264T (=DSM 44701T), isolated from a smear-ripened cheese.</title>
        <authorList>
            <consortium name="US DOE Joint Genome Institute (JGI-PGF)"/>
            <person name="Walter F."/>
            <person name="Albersmeier A."/>
            <person name="Kalinowski J."/>
            <person name="Ruckert C."/>
        </authorList>
    </citation>
    <scope>NUCLEOTIDE SEQUENCE</scope>
    <source>
        <strain evidence="4">JCM 19831</strain>
    </source>
</reference>
<evidence type="ECO:0000313" key="5">
    <source>
        <dbReference type="Proteomes" id="UP000642070"/>
    </source>
</evidence>
<feature type="compositionally biased region" description="Low complexity" evidence="1">
    <location>
        <begin position="555"/>
        <end position="579"/>
    </location>
</feature>
<feature type="transmembrane region" description="Helical" evidence="2">
    <location>
        <begin position="163"/>
        <end position="183"/>
    </location>
</feature>
<keyword evidence="2" id="KW-0472">Membrane</keyword>
<evidence type="ECO:0000256" key="2">
    <source>
        <dbReference type="SAM" id="Phobius"/>
    </source>
</evidence>
<dbReference type="SMART" id="SM00460">
    <property type="entry name" value="TGc"/>
    <property type="match status" value="1"/>
</dbReference>
<dbReference type="Pfam" id="PF01841">
    <property type="entry name" value="Transglut_core"/>
    <property type="match status" value="1"/>
</dbReference>
<feature type="compositionally biased region" description="Pro residues" evidence="1">
    <location>
        <begin position="543"/>
        <end position="554"/>
    </location>
</feature>
<feature type="domain" description="Transglutaminase-like" evidence="3">
    <location>
        <begin position="461"/>
        <end position="527"/>
    </location>
</feature>
<accession>A0A917T8Z1</accession>
<feature type="transmembrane region" description="Helical" evidence="2">
    <location>
        <begin position="56"/>
        <end position="77"/>
    </location>
</feature>
<dbReference type="Proteomes" id="UP000642070">
    <property type="component" value="Unassembled WGS sequence"/>
</dbReference>
<dbReference type="Pfam" id="PF11992">
    <property type="entry name" value="TgpA_N"/>
    <property type="match status" value="1"/>
</dbReference>
<dbReference type="PANTHER" id="PTHR42736:SF1">
    <property type="entry name" value="PROTEIN-GLUTAMINE GAMMA-GLUTAMYLTRANSFERASE"/>
    <property type="match status" value="1"/>
</dbReference>
<dbReference type="SUPFAM" id="SSF54001">
    <property type="entry name" value="Cysteine proteinases"/>
    <property type="match status" value="1"/>
</dbReference>
<comment type="caution">
    <text evidence="4">The sequence shown here is derived from an EMBL/GenBank/DDBJ whole genome shotgun (WGS) entry which is preliminary data.</text>
</comment>
<dbReference type="InterPro" id="IPR052901">
    <property type="entry name" value="Bact_TGase-like"/>
</dbReference>